<reference evidence="2" key="1">
    <citation type="journal article" date="2024" name="Proc. Natl. Acad. Sci. U.S.A.">
        <title>Extraordinary preservation of gene collinearity over three hundred million years revealed in homosporous lycophytes.</title>
        <authorList>
            <person name="Li C."/>
            <person name="Wickell D."/>
            <person name="Kuo L.Y."/>
            <person name="Chen X."/>
            <person name="Nie B."/>
            <person name="Liao X."/>
            <person name="Peng D."/>
            <person name="Ji J."/>
            <person name="Jenkins J."/>
            <person name="Williams M."/>
            <person name="Shu S."/>
            <person name="Plott C."/>
            <person name="Barry K."/>
            <person name="Rajasekar S."/>
            <person name="Grimwood J."/>
            <person name="Han X."/>
            <person name="Sun S."/>
            <person name="Hou Z."/>
            <person name="He W."/>
            <person name="Dai G."/>
            <person name="Sun C."/>
            <person name="Schmutz J."/>
            <person name="Leebens-Mack J.H."/>
            <person name="Li F.W."/>
            <person name="Wang L."/>
        </authorList>
    </citation>
    <scope>NUCLEOTIDE SEQUENCE [LARGE SCALE GENOMIC DNA]</scope>
    <source>
        <strain evidence="2">cv. PW_Plant_1</strain>
    </source>
</reference>
<organism evidence="1 2">
    <name type="scientific">Diphasiastrum complanatum</name>
    <name type="common">Issler's clubmoss</name>
    <name type="synonym">Lycopodium complanatum</name>
    <dbReference type="NCBI Taxonomy" id="34168"/>
    <lineage>
        <taxon>Eukaryota</taxon>
        <taxon>Viridiplantae</taxon>
        <taxon>Streptophyta</taxon>
        <taxon>Embryophyta</taxon>
        <taxon>Tracheophyta</taxon>
        <taxon>Lycopodiopsida</taxon>
        <taxon>Lycopodiales</taxon>
        <taxon>Lycopodiaceae</taxon>
        <taxon>Lycopodioideae</taxon>
        <taxon>Diphasiastrum</taxon>
    </lineage>
</organism>
<evidence type="ECO:0000313" key="2">
    <source>
        <dbReference type="Proteomes" id="UP001162992"/>
    </source>
</evidence>
<sequence length="1975" mass="211315">METRSRKRAEATARRQSPARPTRSKRARLSASASPSPIPPRPRCSRSSSANPTSVAPIAAAAAATGRFKDFVMDSATDSMATGSRSENTDISSSKVSKREHEKDEDIGSEKMSRAFERDKESEREIERGRVGRGDTDKGAGVSGTGDEVNDGDGVSTLHQNFASASSALHGLLRKLGAGLDDLLPSSNPSSHQSSRLKRILSGLRAEGEEGRQLESLSQLCELLSIGTEDSLSSFSVDSFVPVLVGLLNHENHADMMLLAARALTHLCDVLPSSCAAVVHYGAVPSFCARLLAIEYIDLAEQSLQALEKISHEHPAACLRAGALIAVLSYLDFFPTGVQRVAVSTAANICRQLPADAGDFVMEAVPVLTNLLQYSDFKVVEHASVCLTRIAEAFANSSEKIDMLCSHGLISQTVRLITVSSSNGSLGPQASLSTSTYTGLIRLLSICANGSAAAAETLLLLNISTVIRDILAGAGLMSSTSVSASSINRPSDQLYEIVTLVNELLPPIPEVKVATTSNHATDAKVSAKNLAAGNYGKDGALRMIAISPREKLLREQPQVLLQFGTDLFPVLVQVYGSSVNSPVRQKCLAAVHKLLHFSTPDMLSILLKESNIASFLAGVLASKDPSVLMTALQISELLMQKLPNMFSKMFIKEGVIHAIELLIASDQATACLQPTSSTGKGEDLSSNSVVGAQPPKPRRGISGRRRSSGHSNDAAAEDPGGAYVSPVGSFPTATTSEPAIHALRSGLLATAVGAAKSFKETYFSEDSGFGDGGVTESMCKLKALCSKLNGDPAVEVKGKGKGKFKATQLSVLVEEQMLAVVHDILAEIGSGDGVSTFEFVESGVMMALLNYFSCSRSARDDADSSSAIQRQQALKRFKQFIGLSLPISGEQSKDLPLTLLVRKLQNALSSLERFPVVLSHGPRSSGGNASLAAGLSALTQPFKLCLCRAPGEKALRDYSSNVVLIEPLATLVAVEEFLWSRVRRQDGSPTSTAQASTSDAVASASAIAAATSTSTSVPLSECRPSTRSRSAMVATTPTPAGGSREIEGGAPSSSKGKGKMGSKSSTEAHNHFEHRGPETRNAAARRRAAAAGTSSFNQSQAGAGGDLENEEEELGVSPVEIDEAVAMEEDELSEDGDDDDEEHEEVFGEEPAEVCIGERVHDVQLGDAVEVGAVASTSAATSETPTQPSLFCAGLAGVNLGGRTGVLISGTEASGSRTGATVGSKGALSFAAAAMAGVASASANSVRANRDRRSLAAIAASNVPPRLAFYLNGRHLNRSLTIFQAIQRQAVTDENDEERYAGPDQSLGGGRRLWDEVYTITYQRVDSTAEKIGTGASSTIESKKSGMASDSRVTTTGIGKPGTEGSWQQASLLDGILQGELPCDLDKSNSTYHILLLLRALEALNRLAPRLRDQVASDAFVEGEITSLSEMKTIGPLVPQEEFLSSKLTPKLARQMQDALALCSGGLPAWCHQLTRACPFLFPFETRRLYFYSTAFGLSRALQRLQQQQNADGPAPSNDRELRVGRLQRQKVRVSRNQILDSATKVMEMYCGHKAVLEVEYFGEVGTGLGPTLEFYTLLSHELQKKSLCLWRSDSILPNIDTPPRDTEMQDAEIEAMDESSSVVHVDKINVQPNEVTVEYVHAPRGLFPRPWHPSSDNSTTGRYAKVIEHFRLLGRTVAKALQDGRLLDLPLSVPFYKLVLGQELDLYDIKSIDSELGSSLQEMQVLVRRKQYLDAASEPTTNLFFRNSRIEDLCLDFTLPGYPEYELMQNGSNVMVNLENLEDYLSLVVDATLKTGIAAQMEAFRAGFNQVFPLSSLLIFNEEELDYLLCGRRELWVPETLADNIKFDHGYTAASHPIRHLLEILGELNAEEQRAFLRFVTGAPRLPPGGLAALSPKLTIVRKHPTGTSGANNVLGTTPPGAASALGTTLADGDLPSVMTCANYLKLPPYSCKEVMQERLLYAIAEGQGSFDLS</sequence>
<accession>A0ACC2E5K5</accession>
<protein>
    <submittedName>
        <fullName evidence="1">Uncharacterized protein</fullName>
    </submittedName>
</protein>
<keyword evidence="2" id="KW-1185">Reference proteome</keyword>
<dbReference type="EMBL" id="CM055094">
    <property type="protein sequence ID" value="KAJ7561777.1"/>
    <property type="molecule type" value="Genomic_DNA"/>
</dbReference>
<name>A0ACC2E5K5_DIPCM</name>
<gene>
    <name evidence="1" type="ORF">O6H91_03G040800</name>
</gene>
<dbReference type="Proteomes" id="UP001162992">
    <property type="component" value="Chromosome 3"/>
</dbReference>
<comment type="caution">
    <text evidence="1">The sequence shown here is derived from an EMBL/GenBank/DDBJ whole genome shotgun (WGS) entry which is preliminary data.</text>
</comment>
<proteinExistence type="predicted"/>
<evidence type="ECO:0000313" key="1">
    <source>
        <dbReference type="EMBL" id="KAJ7561777.1"/>
    </source>
</evidence>